<evidence type="ECO:0000256" key="4">
    <source>
        <dbReference type="ARBA" id="ARBA00022692"/>
    </source>
</evidence>
<evidence type="ECO:0000256" key="1">
    <source>
        <dbReference type="ARBA" id="ARBA00004651"/>
    </source>
</evidence>
<dbReference type="PANTHER" id="PTHR43163:SF6">
    <property type="entry name" value="DIPEPTIDE TRANSPORT SYSTEM PERMEASE PROTEIN DPPB-RELATED"/>
    <property type="match status" value="1"/>
</dbReference>
<dbReference type="PROSITE" id="PS50928">
    <property type="entry name" value="ABC_TM1"/>
    <property type="match status" value="1"/>
</dbReference>
<dbReference type="GO" id="GO:0005886">
    <property type="term" value="C:plasma membrane"/>
    <property type="evidence" value="ECO:0007669"/>
    <property type="project" value="UniProtKB-SubCell"/>
</dbReference>
<comment type="caution">
    <text evidence="9">The sequence shown here is derived from an EMBL/GenBank/DDBJ whole genome shotgun (WGS) entry which is preliminary data.</text>
</comment>
<sequence>MGRYVASRIAAILGTLLIISVFVFALMHAIPGGPFDEDKMPLSAASKANIMRSFGLDRPLWQQYGFYLWNAAHLNFGVSYQRPGEPVIGLLGHVWPVTLHLGGMALGIALLGGLGLGVGGALRQNTSADYLATGVAVFGLVVPHFVLGSLLILLFSTLLGWLPAGGWETPRNWILPTLTYSLAPLGVVARYTRVSVLEVLTADHVRTAWAKGLGARRVVLRHVLRNALIPLITVIGPLVPDLLTGSLFVEGIFRVPGLGHYFVTSIYDRDYPMIMGLALLGTLLISATYLASDLLYLLADPRVRYI</sequence>
<feature type="transmembrane region" description="Helical" evidence="7">
    <location>
        <begin position="9"/>
        <end position="30"/>
    </location>
</feature>
<dbReference type="Proteomes" id="UP000318509">
    <property type="component" value="Unassembled WGS sequence"/>
</dbReference>
<evidence type="ECO:0000256" key="6">
    <source>
        <dbReference type="ARBA" id="ARBA00023136"/>
    </source>
</evidence>
<dbReference type="PANTHER" id="PTHR43163">
    <property type="entry name" value="DIPEPTIDE TRANSPORT SYSTEM PERMEASE PROTEIN DPPB-RELATED"/>
    <property type="match status" value="1"/>
</dbReference>
<gene>
    <name evidence="9" type="ORF">E6H00_02065</name>
</gene>
<dbReference type="GO" id="GO:0055085">
    <property type="term" value="P:transmembrane transport"/>
    <property type="evidence" value="ECO:0007669"/>
    <property type="project" value="InterPro"/>
</dbReference>
<evidence type="ECO:0000256" key="3">
    <source>
        <dbReference type="ARBA" id="ARBA00022475"/>
    </source>
</evidence>
<reference evidence="9 10" key="1">
    <citation type="journal article" date="2019" name="Nat. Microbiol.">
        <title>Mediterranean grassland soil C-N compound turnover is dependent on rainfall and depth, and is mediated by genomically divergent microorganisms.</title>
        <authorList>
            <person name="Diamond S."/>
            <person name="Andeer P.F."/>
            <person name="Li Z."/>
            <person name="Crits-Christoph A."/>
            <person name="Burstein D."/>
            <person name="Anantharaman K."/>
            <person name="Lane K.R."/>
            <person name="Thomas B.C."/>
            <person name="Pan C."/>
            <person name="Northen T.R."/>
            <person name="Banfield J.F."/>
        </authorList>
    </citation>
    <scope>NUCLEOTIDE SEQUENCE [LARGE SCALE GENOMIC DNA]</scope>
    <source>
        <strain evidence="9">NP_3</strain>
    </source>
</reference>
<comment type="similarity">
    <text evidence="7">Belongs to the binding-protein-dependent transport system permease family.</text>
</comment>
<dbReference type="AlphaFoldDB" id="A0A537KAQ5"/>
<organism evidence="9 10">
    <name type="scientific">Candidatus Segetimicrobium genomatis</name>
    <dbReference type="NCBI Taxonomy" id="2569760"/>
    <lineage>
        <taxon>Bacteria</taxon>
        <taxon>Bacillati</taxon>
        <taxon>Candidatus Sysuimicrobiota</taxon>
        <taxon>Candidatus Sysuimicrobiia</taxon>
        <taxon>Candidatus Sysuimicrobiales</taxon>
        <taxon>Candidatus Segetimicrobiaceae</taxon>
        <taxon>Candidatus Segetimicrobium</taxon>
    </lineage>
</organism>
<feature type="domain" description="ABC transmembrane type-1" evidence="8">
    <location>
        <begin position="95"/>
        <end position="296"/>
    </location>
</feature>
<dbReference type="Gene3D" id="1.10.3720.10">
    <property type="entry name" value="MetI-like"/>
    <property type="match status" value="1"/>
</dbReference>
<dbReference type="SUPFAM" id="SSF161098">
    <property type="entry name" value="MetI-like"/>
    <property type="match status" value="1"/>
</dbReference>
<accession>A0A537KAQ5</accession>
<keyword evidence="3" id="KW-1003">Cell membrane</keyword>
<keyword evidence="6 7" id="KW-0472">Membrane</keyword>
<comment type="subcellular location">
    <subcellularLocation>
        <location evidence="1 7">Cell membrane</location>
        <topology evidence="1 7">Multi-pass membrane protein</topology>
    </subcellularLocation>
</comment>
<evidence type="ECO:0000313" key="9">
    <source>
        <dbReference type="EMBL" id="TMI92849.1"/>
    </source>
</evidence>
<evidence type="ECO:0000256" key="2">
    <source>
        <dbReference type="ARBA" id="ARBA00022448"/>
    </source>
</evidence>
<dbReference type="EMBL" id="VBAK01000048">
    <property type="protein sequence ID" value="TMI92849.1"/>
    <property type="molecule type" value="Genomic_DNA"/>
</dbReference>
<feature type="transmembrane region" description="Helical" evidence="7">
    <location>
        <begin position="273"/>
        <end position="299"/>
    </location>
</feature>
<protein>
    <submittedName>
        <fullName evidence="9">ABC transporter permease</fullName>
    </submittedName>
</protein>
<feature type="transmembrane region" description="Helical" evidence="7">
    <location>
        <begin position="173"/>
        <end position="191"/>
    </location>
</feature>
<feature type="transmembrane region" description="Helical" evidence="7">
    <location>
        <begin position="134"/>
        <end position="161"/>
    </location>
</feature>
<dbReference type="CDD" id="cd06261">
    <property type="entry name" value="TM_PBP2"/>
    <property type="match status" value="1"/>
</dbReference>
<keyword evidence="4 7" id="KW-0812">Transmembrane</keyword>
<dbReference type="InterPro" id="IPR035906">
    <property type="entry name" value="MetI-like_sf"/>
</dbReference>
<feature type="transmembrane region" description="Helical" evidence="7">
    <location>
        <begin position="227"/>
        <end position="253"/>
    </location>
</feature>
<evidence type="ECO:0000259" key="8">
    <source>
        <dbReference type="PROSITE" id="PS50928"/>
    </source>
</evidence>
<name>A0A537KAQ5_9BACT</name>
<evidence type="ECO:0000313" key="10">
    <source>
        <dbReference type="Proteomes" id="UP000318509"/>
    </source>
</evidence>
<evidence type="ECO:0000256" key="5">
    <source>
        <dbReference type="ARBA" id="ARBA00022989"/>
    </source>
</evidence>
<keyword evidence="2 7" id="KW-0813">Transport</keyword>
<dbReference type="Pfam" id="PF00528">
    <property type="entry name" value="BPD_transp_1"/>
    <property type="match status" value="1"/>
</dbReference>
<dbReference type="InterPro" id="IPR000515">
    <property type="entry name" value="MetI-like"/>
</dbReference>
<evidence type="ECO:0000256" key="7">
    <source>
        <dbReference type="RuleBase" id="RU363032"/>
    </source>
</evidence>
<feature type="transmembrane region" description="Helical" evidence="7">
    <location>
        <begin position="99"/>
        <end position="122"/>
    </location>
</feature>
<keyword evidence="5 7" id="KW-1133">Transmembrane helix</keyword>
<proteinExistence type="inferred from homology"/>